<dbReference type="PANTHER" id="PTHR11103">
    <property type="entry name" value="SLR1189 PROTEIN"/>
    <property type="match status" value="1"/>
</dbReference>
<feature type="binding site" evidence="3">
    <location>
        <position position="297"/>
    </location>
    <ligand>
        <name>Zn(2+)</name>
        <dbReference type="ChEBI" id="CHEBI:29105"/>
    </ligand>
</feature>
<name>A0ABS5HMA9_9RHOB</name>
<comment type="caution">
    <text evidence="5">The sequence shown here is derived from an EMBL/GenBank/DDBJ whole genome shotgun (WGS) entry which is preliminary data.</text>
</comment>
<sequence>MTAKRTTFPREEGLLYLSEGGTETEVMYRHGYQLREFAMFELMDNPAAVADMQDMYRRYLDVAAKHGFAALMAGFDYRASPDWGRKLGYSPEGLREMQHKCIDFLRDVAKPYADQLPRVAIAGCVGPRGDAYSLNRDITAEEAEDYHATQMDTLKDCGVDLVWAATINNIPEAVGISRAAATAGLPVNMSFTLDSSHKLKSGPSLREAIEATDEQAGAARPDSYGINCSHPLEFEPALEPGDWVRRIRSLRPNAAKMDKVSLCRLDHIEEGDPEELGRMMGDLARRYPDIDMWGGCCGTWDKHFDRIAHYVRMARAETVSA</sequence>
<dbReference type="SUPFAM" id="SSF82282">
    <property type="entry name" value="Homocysteine S-methyltransferase"/>
    <property type="match status" value="1"/>
</dbReference>
<keyword evidence="3" id="KW-0862">Zinc</keyword>
<dbReference type="Gene3D" id="3.20.20.330">
    <property type="entry name" value="Homocysteine-binding-like domain"/>
    <property type="match status" value="1"/>
</dbReference>
<evidence type="ECO:0000256" key="1">
    <source>
        <dbReference type="ARBA" id="ARBA00022603"/>
    </source>
</evidence>
<dbReference type="PANTHER" id="PTHR11103:SF18">
    <property type="entry name" value="SLR1189 PROTEIN"/>
    <property type="match status" value="1"/>
</dbReference>
<reference evidence="5 6" key="1">
    <citation type="journal article" date="2021" name="Arch. Microbiol.">
        <title>Thalassobius aquimarinus sp. nov., isolated from the Sea of Japan seashore.</title>
        <authorList>
            <person name="Kurilenko V.V."/>
            <person name="Romanenko L.A."/>
            <person name="Chernysheva N.Y."/>
            <person name="Velansky P.V."/>
            <person name="Tekutyeva L.A."/>
            <person name="Isaeva M.P."/>
            <person name="Mikhailov V.V."/>
        </authorList>
    </citation>
    <scope>NUCLEOTIDE SEQUENCE [LARGE SCALE GENOMIC DNA]</scope>
    <source>
        <strain evidence="5 6">KMM 8518</strain>
    </source>
</reference>
<keyword evidence="1 3" id="KW-0489">Methyltransferase</keyword>
<feature type="binding site" evidence="3">
    <location>
        <position position="296"/>
    </location>
    <ligand>
        <name>Zn(2+)</name>
        <dbReference type="ChEBI" id="CHEBI:29105"/>
    </ligand>
</feature>
<proteinExistence type="predicted"/>
<evidence type="ECO:0000313" key="5">
    <source>
        <dbReference type="EMBL" id="MBR9650112.1"/>
    </source>
</evidence>
<dbReference type="InterPro" id="IPR036589">
    <property type="entry name" value="HCY_dom_sf"/>
</dbReference>
<gene>
    <name evidence="5" type="ORF">IT775_03110</name>
</gene>
<evidence type="ECO:0000256" key="2">
    <source>
        <dbReference type="ARBA" id="ARBA00022679"/>
    </source>
</evidence>
<dbReference type="EMBL" id="JADMKU010000002">
    <property type="protein sequence ID" value="MBR9650112.1"/>
    <property type="molecule type" value="Genomic_DNA"/>
</dbReference>
<accession>A0ABS5HMA9</accession>
<dbReference type="Proteomes" id="UP001195941">
    <property type="component" value="Unassembled WGS sequence"/>
</dbReference>
<evidence type="ECO:0000259" key="4">
    <source>
        <dbReference type="PROSITE" id="PS50970"/>
    </source>
</evidence>
<feature type="binding site" evidence="3">
    <location>
        <position position="228"/>
    </location>
    <ligand>
        <name>Zn(2+)</name>
        <dbReference type="ChEBI" id="CHEBI:29105"/>
    </ligand>
</feature>
<comment type="cofactor">
    <cofactor evidence="3">
        <name>Zn(2+)</name>
        <dbReference type="ChEBI" id="CHEBI:29105"/>
    </cofactor>
</comment>
<dbReference type="InterPro" id="IPR003726">
    <property type="entry name" value="HCY_dom"/>
</dbReference>
<evidence type="ECO:0000256" key="3">
    <source>
        <dbReference type="PROSITE-ProRule" id="PRU00333"/>
    </source>
</evidence>
<organism evidence="5 6">
    <name type="scientific">Thalassovita aquimarina</name>
    <dbReference type="NCBI Taxonomy" id="2785917"/>
    <lineage>
        <taxon>Bacteria</taxon>
        <taxon>Pseudomonadati</taxon>
        <taxon>Pseudomonadota</taxon>
        <taxon>Alphaproteobacteria</taxon>
        <taxon>Rhodobacterales</taxon>
        <taxon>Roseobacteraceae</taxon>
        <taxon>Thalassovita</taxon>
    </lineage>
</organism>
<keyword evidence="2 3" id="KW-0808">Transferase</keyword>
<keyword evidence="3" id="KW-0479">Metal-binding</keyword>
<protein>
    <submittedName>
        <fullName evidence="5">Homocysteine S-methyltransferase family protein</fullName>
    </submittedName>
</protein>
<dbReference type="RefSeq" id="WP_212699624.1">
    <property type="nucleotide sequence ID" value="NZ_JADMKU010000002.1"/>
</dbReference>
<dbReference type="Pfam" id="PF02574">
    <property type="entry name" value="S-methyl_trans"/>
    <property type="match status" value="1"/>
</dbReference>
<keyword evidence="6" id="KW-1185">Reference proteome</keyword>
<dbReference type="PROSITE" id="PS50970">
    <property type="entry name" value="HCY"/>
    <property type="match status" value="1"/>
</dbReference>
<feature type="domain" description="Hcy-binding" evidence="4">
    <location>
        <begin position="4"/>
        <end position="311"/>
    </location>
</feature>
<evidence type="ECO:0000313" key="6">
    <source>
        <dbReference type="Proteomes" id="UP001195941"/>
    </source>
</evidence>